<keyword evidence="8" id="KW-1185">Reference proteome</keyword>
<proteinExistence type="predicted"/>
<feature type="domain" description="Protein kinase" evidence="6">
    <location>
        <begin position="34"/>
        <end position="311"/>
    </location>
</feature>
<dbReference type="eggNOG" id="COG0515">
    <property type="taxonomic scope" value="Bacteria"/>
</dbReference>
<keyword evidence="7" id="KW-0418">Kinase</keyword>
<name>D2R4D9_PIRSD</name>
<gene>
    <name evidence="7" type="ordered locus">Psta_0600</name>
</gene>
<organism evidence="7 8">
    <name type="scientific">Pirellula staleyi (strain ATCC 27377 / DSM 6068 / ICPB 4128)</name>
    <name type="common">Pirella staleyi</name>
    <dbReference type="NCBI Taxonomy" id="530564"/>
    <lineage>
        <taxon>Bacteria</taxon>
        <taxon>Pseudomonadati</taxon>
        <taxon>Planctomycetota</taxon>
        <taxon>Planctomycetia</taxon>
        <taxon>Pirellulales</taxon>
        <taxon>Pirellulaceae</taxon>
        <taxon>Pirellula</taxon>
    </lineage>
</organism>
<keyword evidence="5" id="KW-0472">Membrane</keyword>
<keyword evidence="2 3" id="KW-0067">ATP-binding</keyword>
<keyword evidence="1 3" id="KW-0547">Nucleotide-binding</keyword>
<dbReference type="GO" id="GO:0004674">
    <property type="term" value="F:protein serine/threonine kinase activity"/>
    <property type="evidence" value="ECO:0007669"/>
    <property type="project" value="UniProtKB-KW"/>
</dbReference>
<dbReference type="InterPro" id="IPR017441">
    <property type="entry name" value="Protein_kinase_ATP_BS"/>
</dbReference>
<dbReference type="InterPro" id="IPR045269">
    <property type="entry name" value="Atg1-like"/>
</dbReference>
<reference evidence="7 8" key="1">
    <citation type="journal article" date="2009" name="Stand. Genomic Sci.">
        <title>Complete genome sequence of Pirellula staleyi type strain (ATCC 27377).</title>
        <authorList>
            <person name="Clum A."/>
            <person name="Tindall B.J."/>
            <person name="Sikorski J."/>
            <person name="Ivanova N."/>
            <person name="Mavrommatis K."/>
            <person name="Lucas S."/>
            <person name="Glavina del Rio T."/>
            <person name="Nolan M."/>
            <person name="Chen F."/>
            <person name="Tice H."/>
            <person name="Pitluck S."/>
            <person name="Cheng J.F."/>
            <person name="Chertkov O."/>
            <person name="Brettin T."/>
            <person name="Han C."/>
            <person name="Detter J.C."/>
            <person name="Kuske C."/>
            <person name="Bruce D."/>
            <person name="Goodwin L."/>
            <person name="Ovchinikova G."/>
            <person name="Pati A."/>
            <person name="Mikhailova N."/>
            <person name="Chen A."/>
            <person name="Palaniappan K."/>
            <person name="Land M."/>
            <person name="Hauser L."/>
            <person name="Chang Y.J."/>
            <person name="Jeffries C.D."/>
            <person name="Chain P."/>
            <person name="Rohde M."/>
            <person name="Goker M."/>
            <person name="Bristow J."/>
            <person name="Eisen J.A."/>
            <person name="Markowitz V."/>
            <person name="Hugenholtz P."/>
            <person name="Kyrpides N.C."/>
            <person name="Klenk H.P."/>
            <person name="Lapidus A."/>
        </authorList>
    </citation>
    <scope>NUCLEOTIDE SEQUENCE [LARGE SCALE GENOMIC DNA]</scope>
    <source>
        <strain evidence="8">ATCC 27377 / DSM 6068 / ICPB 4128</strain>
    </source>
</reference>
<evidence type="ECO:0000256" key="5">
    <source>
        <dbReference type="SAM" id="Phobius"/>
    </source>
</evidence>
<evidence type="ECO:0000256" key="3">
    <source>
        <dbReference type="PROSITE-ProRule" id="PRU10141"/>
    </source>
</evidence>
<dbReference type="SMART" id="SM00220">
    <property type="entry name" value="S_TKc"/>
    <property type="match status" value="1"/>
</dbReference>
<evidence type="ECO:0000259" key="6">
    <source>
        <dbReference type="PROSITE" id="PS50011"/>
    </source>
</evidence>
<dbReference type="GO" id="GO:0005737">
    <property type="term" value="C:cytoplasm"/>
    <property type="evidence" value="ECO:0007669"/>
    <property type="project" value="TreeGrafter"/>
</dbReference>
<dbReference type="GO" id="GO:0005524">
    <property type="term" value="F:ATP binding"/>
    <property type="evidence" value="ECO:0007669"/>
    <property type="project" value="UniProtKB-UniRule"/>
</dbReference>
<keyword evidence="7" id="KW-0723">Serine/threonine-protein kinase</keyword>
<feature type="transmembrane region" description="Helical" evidence="5">
    <location>
        <begin position="308"/>
        <end position="329"/>
    </location>
</feature>
<dbReference type="CDD" id="cd14014">
    <property type="entry name" value="STKc_PknB_like"/>
    <property type="match status" value="1"/>
</dbReference>
<keyword evidence="7" id="KW-0808">Transferase</keyword>
<dbReference type="Pfam" id="PF00069">
    <property type="entry name" value="Pkinase"/>
    <property type="match status" value="1"/>
</dbReference>
<sequence>MSADYTQQQTPADQERSKNLSLKRTQPPTQVPGYEAQRLLGAGAYGEVWVGLNTTTGRQVAIKFYAHRKGVDWSLLAREVEKLVFLSADRYVVQLLDVGWNAEPPYFIMEYIENGSLDDFLRTHGPLSVPEAVELFEEIATGLSHAHGRGVLHCDLKPANILLDTDHKPRLADFGQSRLSSEQKPALGTLFYMAPEQADLEAVPDVRWDVYALGAILFCLVVGHPPHRHPDAVGQIETGQTLADRLARYRKLINTSPLPPAHRRVRGMDRALADLIDRCLAPDPRDRFDNVQEVLDALQARRRARARLPLMVLGFLLPMVLMFVMAIFGSRAYDRALEQTETLARQRALENNRFAAELAAERATGELADYFEVARDEAARSELREALAPVLTSQRLADLSMHSASDPQATAARQRFVDDSIRQTLNRWLETRMQTYRALADKDRRAPQFASIFLTDPRGTQIAAAHDEEVQSQSIGRNFAHRSYFHGGVDEMEPFDTVPTSPQHIERTFLSGVFKSSTTKQYKIAISTPLYREVDGVKLFDGVLTITLNLGDFEFSRLSSPSLDRFAVLVDGRAGEEEGTILQHPLFDQLLTTRKSLPEEFHTLRVPSEVCQGADAPAYFDPLGKHTLGKDFDRQWIAAAAKVRSPSSSAGGAPSGLVVLVQEDYGAVIEPVRQMGSGLLRLGLMATLVVVAVSGGLWGLVVYLFREKRTRIKRRSPMASMPTPQQELPTLVAGARPRNIGDEKTIDS</sequence>
<dbReference type="EMBL" id="CP001848">
    <property type="protein sequence ID" value="ADB15287.1"/>
    <property type="molecule type" value="Genomic_DNA"/>
</dbReference>
<feature type="binding site" evidence="3">
    <location>
        <position position="63"/>
    </location>
    <ligand>
        <name>ATP</name>
        <dbReference type="ChEBI" id="CHEBI:30616"/>
    </ligand>
</feature>
<dbReference type="Gene3D" id="1.10.510.10">
    <property type="entry name" value="Transferase(Phosphotransferase) domain 1"/>
    <property type="match status" value="1"/>
</dbReference>
<dbReference type="CDD" id="cd12914">
    <property type="entry name" value="PDC1_DGC_like"/>
    <property type="match status" value="1"/>
</dbReference>
<keyword evidence="5" id="KW-0812">Transmembrane</keyword>
<evidence type="ECO:0000313" key="7">
    <source>
        <dbReference type="EMBL" id="ADB15287.1"/>
    </source>
</evidence>
<dbReference type="OrthoDB" id="6111975at2"/>
<dbReference type="InterPro" id="IPR029151">
    <property type="entry name" value="Sensor-like_sf"/>
</dbReference>
<accession>D2R4D9</accession>
<dbReference type="SUPFAM" id="SSF103190">
    <property type="entry name" value="Sensory domain-like"/>
    <property type="match status" value="1"/>
</dbReference>
<dbReference type="STRING" id="530564.Psta_0600"/>
<dbReference type="InterPro" id="IPR011009">
    <property type="entry name" value="Kinase-like_dom_sf"/>
</dbReference>
<keyword evidence="5" id="KW-1133">Transmembrane helix</keyword>
<feature type="transmembrane region" description="Helical" evidence="5">
    <location>
        <begin position="682"/>
        <end position="705"/>
    </location>
</feature>
<dbReference type="SUPFAM" id="SSF56112">
    <property type="entry name" value="Protein kinase-like (PK-like)"/>
    <property type="match status" value="1"/>
</dbReference>
<evidence type="ECO:0000256" key="4">
    <source>
        <dbReference type="SAM" id="MobiDB-lite"/>
    </source>
</evidence>
<dbReference type="InterPro" id="IPR000719">
    <property type="entry name" value="Prot_kinase_dom"/>
</dbReference>
<dbReference type="eggNOG" id="COG4191">
    <property type="taxonomic scope" value="Bacteria"/>
</dbReference>
<feature type="compositionally biased region" description="Polar residues" evidence="4">
    <location>
        <begin position="1"/>
        <end position="12"/>
    </location>
</feature>
<feature type="region of interest" description="Disordered" evidence="4">
    <location>
        <begin position="1"/>
        <end position="30"/>
    </location>
</feature>
<dbReference type="PROSITE" id="PS50011">
    <property type="entry name" value="PROTEIN_KINASE_DOM"/>
    <property type="match status" value="1"/>
</dbReference>
<evidence type="ECO:0000256" key="2">
    <source>
        <dbReference type="ARBA" id="ARBA00022840"/>
    </source>
</evidence>
<dbReference type="AlphaFoldDB" id="D2R4D9"/>
<dbReference type="Proteomes" id="UP000001887">
    <property type="component" value="Chromosome"/>
</dbReference>
<dbReference type="PROSITE" id="PS00107">
    <property type="entry name" value="PROTEIN_KINASE_ATP"/>
    <property type="match status" value="1"/>
</dbReference>
<feature type="compositionally biased region" description="Polar residues" evidence="4">
    <location>
        <begin position="19"/>
        <end position="28"/>
    </location>
</feature>
<dbReference type="Gene3D" id="3.30.450.20">
    <property type="entry name" value="PAS domain"/>
    <property type="match status" value="1"/>
</dbReference>
<dbReference type="PROSITE" id="PS00108">
    <property type="entry name" value="PROTEIN_KINASE_ST"/>
    <property type="match status" value="1"/>
</dbReference>
<evidence type="ECO:0000313" key="8">
    <source>
        <dbReference type="Proteomes" id="UP000001887"/>
    </source>
</evidence>
<dbReference type="HOGENOM" id="CLU_365171_0_0_0"/>
<evidence type="ECO:0000256" key="1">
    <source>
        <dbReference type="ARBA" id="ARBA00022741"/>
    </source>
</evidence>
<dbReference type="PANTHER" id="PTHR24348">
    <property type="entry name" value="SERINE/THREONINE-PROTEIN KINASE UNC-51-RELATED"/>
    <property type="match status" value="1"/>
</dbReference>
<dbReference type="InterPro" id="IPR008271">
    <property type="entry name" value="Ser/Thr_kinase_AS"/>
</dbReference>
<dbReference type="KEGG" id="psl:Psta_0600"/>
<protein>
    <submittedName>
        <fullName evidence="7">Serine/threonine protein kinase</fullName>
    </submittedName>
</protein>